<feature type="transmembrane region" description="Helical" evidence="7">
    <location>
        <begin position="174"/>
        <end position="192"/>
    </location>
</feature>
<feature type="transmembrane region" description="Helical" evidence="7">
    <location>
        <begin position="198"/>
        <end position="218"/>
    </location>
</feature>
<evidence type="ECO:0000256" key="2">
    <source>
        <dbReference type="ARBA" id="ARBA00022475"/>
    </source>
</evidence>
<sequence length="372" mass="41502">MIQELVKHFNPLDYLEIWLLLAFLIAFFVSLTSFPAIFNVAIAKHLMDEPDDRSVHDRKTPTLGGVGIFISLAVVITTVGALLDTKILLLVLGSMTVLFFLGLKDDLLILSPRKKFFGQLMAASLLIIFTDTRILGLSGVFGITILPYWLSVLFTLFVYVLLINAYNLIDGVDGLAGCLAVAGCASFAYLFIKTGDITMSTLTVGAIGAIIPFLRLNFSKRKKIFMGDTGSMIVGFLIAFCAVRFINTTELNPKSEFFKSAPILALSIAFFPLLDTLRIFIIRLVVLRTSPFTADQNHIHHRYLKLGLSHAQTTIYIVVLNLMLIAFVYQIGHLDTIVQFLLMALVGTLLYSSLFIYNWLIIKKWLPDSMRT</sequence>
<evidence type="ECO:0000313" key="8">
    <source>
        <dbReference type="EMBL" id="MCK8480559.1"/>
    </source>
</evidence>
<dbReference type="PANTHER" id="PTHR22926:SF3">
    <property type="entry name" value="UNDECAPRENYL-PHOSPHATE ALPHA-N-ACETYLGLUCOSAMINYL 1-PHOSPHATE TRANSFERASE"/>
    <property type="match status" value="1"/>
</dbReference>
<dbReference type="EMBL" id="JALPQF010000006">
    <property type="protein sequence ID" value="MCK8480559.1"/>
    <property type="molecule type" value="Genomic_DNA"/>
</dbReference>
<evidence type="ECO:0000256" key="1">
    <source>
        <dbReference type="ARBA" id="ARBA00004651"/>
    </source>
</evidence>
<evidence type="ECO:0000256" key="3">
    <source>
        <dbReference type="ARBA" id="ARBA00022679"/>
    </source>
</evidence>
<feature type="transmembrane region" description="Helical" evidence="7">
    <location>
        <begin position="116"/>
        <end position="135"/>
    </location>
</feature>
<evidence type="ECO:0000313" key="9">
    <source>
        <dbReference type="Proteomes" id="UP001203687"/>
    </source>
</evidence>
<dbReference type="PANTHER" id="PTHR22926">
    <property type="entry name" value="PHOSPHO-N-ACETYLMURAMOYL-PENTAPEPTIDE-TRANSFERASE"/>
    <property type="match status" value="1"/>
</dbReference>
<dbReference type="GO" id="GO:0016740">
    <property type="term" value="F:transferase activity"/>
    <property type="evidence" value="ECO:0007669"/>
    <property type="project" value="UniProtKB-KW"/>
</dbReference>
<dbReference type="InterPro" id="IPR000715">
    <property type="entry name" value="Glycosyl_transferase_4"/>
</dbReference>
<gene>
    <name evidence="8" type="ORF">MUY34_08010</name>
</gene>
<feature type="transmembrane region" description="Helical" evidence="7">
    <location>
        <begin position="17"/>
        <end position="42"/>
    </location>
</feature>
<proteinExistence type="predicted"/>
<dbReference type="CDD" id="cd06853">
    <property type="entry name" value="GT_WecA_like"/>
    <property type="match status" value="1"/>
</dbReference>
<feature type="transmembrane region" description="Helical" evidence="7">
    <location>
        <begin position="337"/>
        <end position="362"/>
    </location>
</feature>
<evidence type="ECO:0000256" key="4">
    <source>
        <dbReference type="ARBA" id="ARBA00022692"/>
    </source>
</evidence>
<reference evidence="8" key="1">
    <citation type="submission" date="2022-04" db="EMBL/GenBank/DDBJ databases">
        <authorList>
            <person name="Ren T."/>
        </authorList>
    </citation>
    <scope>NUCLEOTIDE SEQUENCE</scope>
    <source>
        <strain evidence="8">F63249</strain>
    </source>
</reference>
<organism evidence="8 9">
    <name type="scientific">Psychroserpens algicola</name>
    <dbReference type="NCBI Taxonomy" id="1719034"/>
    <lineage>
        <taxon>Bacteria</taxon>
        <taxon>Pseudomonadati</taxon>
        <taxon>Bacteroidota</taxon>
        <taxon>Flavobacteriia</taxon>
        <taxon>Flavobacteriales</taxon>
        <taxon>Flavobacteriaceae</taxon>
        <taxon>Psychroserpens</taxon>
    </lineage>
</organism>
<feature type="transmembrane region" description="Helical" evidence="7">
    <location>
        <begin position="266"/>
        <end position="286"/>
    </location>
</feature>
<protein>
    <submittedName>
        <fullName evidence="8">Undecaprenyl/decaprenyl-phosphate alpha-N-acetylglucosaminyl 1-phosphate transferase</fullName>
    </submittedName>
</protein>
<dbReference type="Pfam" id="PF00953">
    <property type="entry name" value="Glycos_transf_4"/>
    <property type="match status" value="1"/>
</dbReference>
<comment type="subcellular location">
    <subcellularLocation>
        <location evidence="1">Cell membrane</location>
        <topology evidence="1">Multi-pass membrane protein</topology>
    </subcellularLocation>
</comment>
<feature type="transmembrane region" description="Helical" evidence="7">
    <location>
        <begin position="225"/>
        <end position="246"/>
    </location>
</feature>
<evidence type="ECO:0000256" key="6">
    <source>
        <dbReference type="ARBA" id="ARBA00023136"/>
    </source>
</evidence>
<evidence type="ECO:0000256" key="7">
    <source>
        <dbReference type="SAM" id="Phobius"/>
    </source>
</evidence>
<keyword evidence="3 8" id="KW-0808">Transferase</keyword>
<keyword evidence="5 7" id="KW-1133">Transmembrane helix</keyword>
<keyword evidence="4 7" id="KW-0812">Transmembrane</keyword>
<accession>A0ABT0H868</accession>
<keyword evidence="2" id="KW-1003">Cell membrane</keyword>
<dbReference type="Proteomes" id="UP001203687">
    <property type="component" value="Unassembled WGS sequence"/>
</dbReference>
<dbReference type="PROSITE" id="PS01348">
    <property type="entry name" value="MRAY_2"/>
    <property type="match status" value="1"/>
</dbReference>
<keyword evidence="9" id="KW-1185">Reference proteome</keyword>
<dbReference type="RefSeq" id="WP_204343859.1">
    <property type="nucleotide sequence ID" value="NZ_JACNMJ010000001.1"/>
</dbReference>
<name>A0ABT0H868_9FLAO</name>
<dbReference type="InterPro" id="IPR018480">
    <property type="entry name" value="PNAcMuramoyl-5peptid_Trfase_CS"/>
</dbReference>
<feature type="transmembrane region" description="Helical" evidence="7">
    <location>
        <begin position="87"/>
        <end position="104"/>
    </location>
</feature>
<comment type="caution">
    <text evidence="8">The sequence shown here is derived from an EMBL/GenBank/DDBJ whole genome shotgun (WGS) entry which is preliminary data.</text>
</comment>
<feature type="transmembrane region" description="Helical" evidence="7">
    <location>
        <begin position="307"/>
        <end position="331"/>
    </location>
</feature>
<feature type="transmembrane region" description="Helical" evidence="7">
    <location>
        <begin position="63"/>
        <end position="81"/>
    </location>
</feature>
<keyword evidence="6 7" id="KW-0472">Membrane</keyword>
<feature type="transmembrane region" description="Helical" evidence="7">
    <location>
        <begin position="141"/>
        <end position="162"/>
    </location>
</feature>
<evidence type="ECO:0000256" key="5">
    <source>
        <dbReference type="ARBA" id="ARBA00022989"/>
    </source>
</evidence>